<dbReference type="Gene3D" id="3.30.2410.10">
    <property type="entry name" value="Hect, E3 ligase catalytic domain"/>
    <property type="match status" value="1"/>
</dbReference>
<dbReference type="FunFam" id="3.30.2410.10:FF:000003">
    <property type="entry name" value="probable E3 ubiquitin-protein ligase HERC4 isoform X1"/>
    <property type="match status" value="1"/>
</dbReference>
<evidence type="ECO:0000256" key="6">
    <source>
        <dbReference type="ARBA" id="ARBA00022786"/>
    </source>
</evidence>
<proteinExistence type="predicted"/>
<evidence type="ECO:0000313" key="9">
    <source>
        <dbReference type="EMBL" id="TRY80336.1"/>
    </source>
</evidence>
<organism evidence="9 10">
    <name type="scientific">Tigriopus californicus</name>
    <name type="common">Marine copepod</name>
    <dbReference type="NCBI Taxonomy" id="6832"/>
    <lineage>
        <taxon>Eukaryota</taxon>
        <taxon>Metazoa</taxon>
        <taxon>Ecdysozoa</taxon>
        <taxon>Arthropoda</taxon>
        <taxon>Crustacea</taxon>
        <taxon>Multicrustacea</taxon>
        <taxon>Hexanauplia</taxon>
        <taxon>Copepoda</taxon>
        <taxon>Harpacticoida</taxon>
        <taxon>Harpacticidae</taxon>
        <taxon>Tigriopus</taxon>
    </lineage>
</organism>
<dbReference type="SMART" id="SM00119">
    <property type="entry name" value="HECTc"/>
    <property type="match status" value="1"/>
</dbReference>
<evidence type="ECO:0000256" key="5">
    <source>
        <dbReference type="ARBA" id="ARBA00022679"/>
    </source>
</evidence>
<evidence type="ECO:0000259" key="8">
    <source>
        <dbReference type="PROSITE" id="PS50237"/>
    </source>
</evidence>
<keyword evidence="5" id="KW-0808">Transferase</keyword>
<dbReference type="InterPro" id="IPR000569">
    <property type="entry name" value="HECT_dom"/>
</dbReference>
<feature type="domain" description="HECT" evidence="8">
    <location>
        <begin position="467"/>
        <end position="807"/>
    </location>
</feature>
<dbReference type="OMA" id="DLMSEYY"/>
<dbReference type="Gene3D" id="3.90.1750.10">
    <property type="entry name" value="Hect, E3 ligase catalytic domains"/>
    <property type="match status" value="1"/>
</dbReference>
<dbReference type="EC" id="2.3.2.26" evidence="3"/>
<dbReference type="PANTHER" id="PTHR45700:SF9">
    <property type="entry name" value="HECT-TYPE E3 UBIQUITIN TRANSFERASE"/>
    <property type="match status" value="1"/>
</dbReference>
<dbReference type="STRING" id="6832.A0A553PRM7"/>
<dbReference type="SUPFAM" id="SSF56204">
    <property type="entry name" value="Hect, E3 ligase catalytic domain"/>
    <property type="match status" value="1"/>
</dbReference>
<sequence>MAEVVTVHALNGHIPASNSRPRHQSTRTEFACPNCKVIVERAVHGDSWGTCPYCGTGYSPQNRLKEAKRRTARSASPRLPKVAPIDEATEASAVGNLLKSSLTSLTLGSLGLKSQSKESDKLPRLTDDSRHKLALRSTPSFQMRGGIKANPKITYDVVDMDKNQFLELVLNAKKTKDHADVQQFFETTFKNPARLCATFKKNSNQDGARLDDPELDQDLLFSVFDSVKSLNVSVQKTLIRSTVSCLLDDTTQLFAKDQPRTLFILLLNPLFVSQSTYTILAHLLQQVTRLPNSDHQLLVHWFRTLPFPRFKAVIQELLQFVTIRQFPPADKSLPPLSKSRWWIPTATKVLALINASNNLKVPAKVDYAEFYNMSLDHMDLMQEYYTWQNPERANQFSYCQYPFILSIVAKQHILTKDSEQQMILTARRSLVQKMTRHQQPHIEIFFLNISVRRDHLVEDSLKEISEKQKDLKKKLKISFAGEPGLDMGGLTKEWFQLLIKNIFEPEYGMFVYYPHSRCYWFSLSKEGNLREYNLIGVLMGLAVYNSIILDLHFPPMCYRKLLTPPVVPADDTVPVGIVPNLNVSDLVDIMPDVAQSLSNVLEYEGDIEEDLMLTFSVSVEEYGKVFTKDLIPGGQDETVTNDNRKEFVQLYLEWLLNSTICERFRAFYLGFHSVCASNALIMLRPEEVEQLVCGSQTFDMAELKKVTFYDGYKVDDPTIIYFWEVLEDYSDDLQKKFLRFTTGSDRVPVGGTGDMTIKITKLKDKNHHLPIAHTCFNQIGLPDYKDRDRLKRKLTIAISNAEGFGLE</sequence>
<dbReference type="InterPro" id="IPR035983">
    <property type="entry name" value="Hect_E3_ubiquitin_ligase"/>
</dbReference>
<evidence type="ECO:0000256" key="3">
    <source>
        <dbReference type="ARBA" id="ARBA00012485"/>
    </source>
</evidence>
<feature type="active site" description="Glycyl thioester intermediate" evidence="7">
    <location>
        <position position="775"/>
    </location>
</feature>
<name>A0A553PRM7_TIGCA</name>
<dbReference type="AlphaFoldDB" id="A0A553PRM7"/>
<reference evidence="9 10" key="1">
    <citation type="journal article" date="2018" name="Nat. Ecol. Evol.">
        <title>Genomic signatures of mitonuclear coevolution across populations of Tigriopus californicus.</title>
        <authorList>
            <person name="Barreto F.S."/>
            <person name="Watson E.T."/>
            <person name="Lima T.G."/>
            <person name="Willett C.S."/>
            <person name="Edmands S."/>
            <person name="Li W."/>
            <person name="Burton R.S."/>
        </authorList>
    </citation>
    <scope>NUCLEOTIDE SEQUENCE [LARGE SCALE GENOMIC DNA]</scope>
    <source>
        <strain evidence="9 10">San Diego</strain>
    </source>
</reference>
<keyword evidence="10" id="KW-1185">Reference proteome</keyword>
<evidence type="ECO:0000256" key="2">
    <source>
        <dbReference type="ARBA" id="ARBA00004496"/>
    </source>
</evidence>
<keyword evidence="4" id="KW-0963">Cytoplasm</keyword>
<evidence type="ECO:0000313" key="10">
    <source>
        <dbReference type="Proteomes" id="UP000318571"/>
    </source>
</evidence>
<dbReference type="InterPro" id="IPR044611">
    <property type="entry name" value="E3A/B/C-like"/>
</dbReference>
<dbReference type="PANTHER" id="PTHR45700">
    <property type="entry name" value="UBIQUITIN-PROTEIN LIGASE E3C"/>
    <property type="match status" value="1"/>
</dbReference>
<comment type="subcellular location">
    <subcellularLocation>
        <location evidence="2">Cytoplasm</location>
    </subcellularLocation>
</comment>
<protein>
    <recommendedName>
        <fullName evidence="3">HECT-type E3 ubiquitin transferase</fullName>
        <ecNumber evidence="3">2.3.2.26</ecNumber>
    </recommendedName>
</protein>
<dbReference type="Pfam" id="PF00632">
    <property type="entry name" value="HECT"/>
    <property type="match status" value="1"/>
</dbReference>
<comment type="caution">
    <text evidence="9">The sequence shown here is derived from an EMBL/GenBank/DDBJ whole genome shotgun (WGS) entry which is preliminary data.</text>
</comment>
<dbReference type="Gene3D" id="3.30.2160.10">
    <property type="entry name" value="Hect, E3 ligase catalytic domain"/>
    <property type="match status" value="1"/>
</dbReference>
<dbReference type="CDD" id="cd00078">
    <property type="entry name" value="HECTc"/>
    <property type="match status" value="1"/>
</dbReference>
<evidence type="ECO:0000256" key="7">
    <source>
        <dbReference type="PROSITE-ProRule" id="PRU00104"/>
    </source>
</evidence>
<dbReference type="OrthoDB" id="5981550at2759"/>
<dbReference type="GO" id="GO:0005737">
    <property type="term" value="C:cytoplasm"/>
    <property type="evidence" value="ECO:0007669"/>
    <property type="project" value="UniProtKB-SubCell"/>
</dbReference>
<dbReference type="EMBL" id="VCGU01000001">
    <property type="protein sequence ID" value="TRY80336.1"/>
    <property type="molecule type" value="Genomic_DNA"/>
</dbReference>
<dbReference type="Proteomes" id="UP000318571">
    <property type="component" value="Chromosome 12"/>
</dbReference>
<evidence type="ECO:0000256" key="4">
    <source>
        <dbReference type="ARBA" id="ARBA00022490"/>
    </source>
</evidence>
<dbReference type="FunFam" id="3.30.2160.10:FF:000004">
    <property type="entry name" value="probable E3 ubiquitin-protein ligase HERC4 isoform X1"/>
    <property type="match status" value="1"/>
</dbReference>
<dbReference type="GO" id="GO:0009966">
    <property type="term" value="P:regulation of signal transduction"/>
    <property type="evidence" value="ECO:0007669"/>
    <property type="project" value="UniProtKB-ARBA"/>
</dbReference>
<dbReference type="GO" id="GO:0061630">
    <property type="term" value="F:ubiquitin protein ligase activity"/>
    <property type="evidence" value="ECO:0007669"/>
    <property type="project" value="UniProtKB-EC"/>
</dbReference>
<comment type="catalytic activity">
    <reaction evidence="1">
        <text>S-ubiquitinyl-[E2 ubiquitin-conjugating enzyme]-L-cysteine + [acceptor protein]-L-lysine = [E2 ubiquitin-conjugating enzyme]-L-cysteine + N(6)-ubiquitinyl-[acceptor protein]-L-lysine.</text>
        <dbReference type="EC" id="2.3.2.26"/>
    </reaction>
</comment>
<accession>A0A553PRM7</accession>
<gene>
    <name evidence="9" type="ORF">TCAL_04330</name>
</gene>
<dbReference type="PROSITE" id="PS50237">
    <property type="entry name" value="HECT"/>
    <property type="match status" value="1"/>
</dbReference>
<keyword evidence="6 7" id="KW-0833">Ubl conjugation pathway</keyword>
<dbReference type="GO" id="GO:0000209">
    <property type="term" value="P:protein polyubiquitination"/>
    <property type="evidence" value="ECO:0007669"/>
    <property type="project" value="InterPro"/>
</dbReference>
<evidence type="ECO:0000256" key="1">
    <source>
        <dbReference type="ARBA" id="ARBA00000885"/>
    </source>
</evidence>